<sequence length="102" mass="11163">MRVPEGAILEVSLSKVVLSPCGLGHLEGCIPLLFCILEVLGHPDFLPGKVVNSYYLRVQLTELLLQPIDLDMLLGQFPIQLQCVLISGTLTVCQCHCSRSCL</sequence>
<name>A0AAV3RRT5_LITER</name>
<gene>
    <name evidence="1" type="ORF">LIER_31716</name>
</gene>
<evidence type="ECO:0000313" key="2">
    <source>
        <dbReference type="Proteomes" id="UP001454036"/>
    </source>
</evidence>
<accession>A0AAV3RRT5</accession>
<dbReference type="AlphaFoldDB" id="A0AAV3RRT5"/>
<dbReference type="EMBL" id="BAABME010011889">
    <property type="protein sequence ID" value="GAA0184428.1"/>
    <property type="molecule type" value="Genomic_DNA"/>
</dbReference>
<organism evidence="1 2">
    <name type="scientific">Lithospermum erythrorhizon</name>
    <name type="common">Purple gromwell</name>
    <name type="synonym">Lithospermum officinale var. erythrorhizon</name>
    <dbReference type="NCBI Taxonomy" id="34254"/>
    <lineage>
        <taxon>Eukaryota</taxon>
        <taxon>Viridiplantae</taxon>
        <taxon>Streptophyta</taxon>
        <taxon>Embryophyta</taxon>
        <taxon>Tracheophyta</taxon>
        <taxon>Spermatophyta</taxon>
        <taxon>Magnoliopsida</taxon>
        <taxon>eudicotyledons</taxon>
        <taxon>Gunneridae</taxon>
        <taxon>Pentapetalae</taxon>
        <taxon>asterids</taxon>
        <taxon>lamiids</taxon>
        <taxon>Boraginales</taxon>
        <taxon>Boraginaceae</taxon>
        <taxon>Boraginoideae</taxon>
        <taxon>Lithospermeae</taxon>
        <taxon>Lithospermum</taxon>
    </lineage>
</organism>
<protein>
    <submittedName>
        <fullName evidence="1">Uncharacterized protein</fullName>
    </submittedName>
</protein>
<reference evidence="1 2" key="1">
    <citation type="submission" date="2024-01" db="EMBL/GenBank/DDBJ databases">
        <title>The complete chloroplast genome sequence of Lithospermum erythrorhizon: insights into the phylogenetic relationship among Boraginaceae species and the maternal lineages of purple gromwells.</title>
        <authorList>
            <person name="Okada T."/>
            <person name="Watanabe K."/>
        </authorList>
    </citation>
    <scope>NUCLEOTIDE SEQUENCE [LARGE SCALE GENOMIC DNA]</scope>
</reference>
<comment type="caution">
    <text evidence="1">The sequence shown here is derived from an EMBL/GenBank/DDBJ whole genome shotgun (WGS) entry which is preliminary data.</text>
</comment>
<proteinExistence type="predicted"/>
<keyword evidence="2" id="KW-1185">Reference proteome</keyword>
<evidence type="ECO:0000313" key="1">
    <source>
        <dbReference type="EMBL" id="GAA0184428.1"/>
    </source>
</evidence>
<dbReference type="Proteomes" id="UP001454036">
    <property type="component" value="Unassembled WGS sequence"/>
</dbReference>